<evidence type="ECO:0000313" key="2">
    <source>
        <dbReference type="EMBL" id="KAJ7230045.1"/>
    </source>
</evidence>
<feature type="compositionally biased region" description="Low complexity" evidence="1">
    <location>
        <begin position="122"/>
        <end position="133"/>
    </location>
</feature>
<proteinExistence type="predicted"/>
<reference evidence="2" key="1">
    <citation type="submission" date="2023-03" db="EMBL/GenBank/DDBJ databases">
        <title>Massive genome expansion in bonnet fungi (Mycena s.s.) driven by repeated elements and novel gene families across ecological guilds.</title>
        <authorList>
            <consortium name="Lawrence Berkeley National Laboratory"/>
            <person name="Harder C.B."/>
            <person name="Miyauchi S."/>
            <person name="Viragh M."/>
            <person name="Kuo A."/>
            <person name="Thoen E."/>
            <person name="Andreopoulos B."/>
            <person name="Lu D."/>
            <person name="Skrede I."/>
            <person name="Drula E."/>
            <person name="Henrissat B."/>
            <person name="Morin E."/>
            <person name="Kohler A."/>
            <person name="Barry K."/>
            <person name="LaButti K."/>
            <person name="Morin E."/>
            <person name="Salamov A."/>
            <person name="Lipzen A."/>
            <person name="Mereny Z."/>
            <person name="Hegedus B."/>
            <person name="Baldrian P."/>
            <person name="Stursova M."/>
            <person name="Weitz H."/>
            <person name="Taylor A."/>
            <person name="Grigoriev I.V."/>
            <person name="Nagy L.G."/>
            <person name="Martin F."/>
            <person name="Kauserud H."/>
        </authorList>
    </citation>
    <scope>NUCLEOTIDE SEQUENCE</scope>
    <source>
        <strain evidence="2">9144</strain>
    </source>
</reference>
<sequence length="158" mass="17574">MEFHDIDPKDFSNKPTPRPRGSRRAVPAIPVTPGIPLPLTVVPSTQERLRAPRRTDWEKMHDILGVLSKDLGGLGNFLSIFSPTAQRMFTLHTDICFARPALSSWALVLVAKEARKQIGDLTNNDPTDPTDTTQMRASTNGRAKNAVVADWEKLTEIF</sequence>
<name>A0AAD7E5E9_9AGAR</name>
<keyword evidence="3" id="KW-1185">Reference proteome</keyword>
<feature type="region of interest" description="Disordered" evidence="1">
    <location>
        <begin position="120"/>
        <end position="141"/>
    </location>
</feature>
<dbReference type="EMBL" id="JARJCW010000001">
    <property type="protein sequence ID" value="KAJ7230045.1"/>
    <property type="molecule type" value="Genomic_DNA"/>
</dbReference>
<feature type="compositionally biased region" description="Basic and acidic residues" evidence="1">
    <location>
        <begin position="1"/>
        <end position="12"/>
    </location>
</feature>
<accession>A0AAD7E5E9</accession>
<comment type="caution">
    <text evidence="2">The sequence shown here is derived from an EMBL/GenBank/DDBJ whole genome shotgun (WGS) entry which is preliminary data.</text>
</comment>
<evidence type="ECO:0000256" key="1">
    <source>
        <dbReference type="SAM" id="MobiDB-lite"/>
    </source>
</evidence>
<organism evidence="2 3">
    <name type="scientific">Mycena pura</name>
    <dbReference type="NCBI Taxonomy" id="153505"/>
    <lineage>
        <taxon>Eukaryota</taxon>
        <taxon>Fungi</taxon>
        <taxon>Dikarya</taxon>
        <taxon>Basidiomycota</taxon>
        <taxon>Agaricomycotina</taxon>
        <taxon>Agaricomycetes</taxon>
        <taxon>Agaricomycetidae</taxon>
        <taxon>Agaricales</taxon>
        <taxon>Marasmiineae</taxon>
        <taxon>Mycenaceae</taxon>
        <taxon>Mycena</taxon>
    </lineage>
</organism>
<gene>
    <name evidence="2" type="ORF">GGX14DRAFT_384000</name>
</gene>
<feature type="region of interest" description="Disordered" evidence="1">
    <location>
        <begin position="1"/>
        <end position="25"/>
    </location>
</feature>
<evidence type="ECO:0000313" key="3">
    <source>
        <dbReference type="Proteomes" id="UP001219525"/>
    </source>
</evidence>
<dbReference type="AlphaFoldDB" id="A0AAD7E5E9"/>
<protein>
    <submittedName>
        <fullName evidence="2">Uncharacterized protein</fullName>
    </submittedName>
</protein>
<dbReference type="Proteomes" id="UP001219525">
    <property type="component" value="Unassembled WGS sequence"/>
</dbReference>